<evidence type="ECO:0000313" key="3">
    <source>
        <dbReference type="EMBL" id="MFB9054950.1"/>
    </source>
</evidence>
<dbReference type="Proteomes" id="UP001589605">
    <property type="component" value="Unassembled WGS sequence"/>
</dbReference>
<name>A0ABV5F6B7_9FLAO</name>
<dbReference type="InterPro" id="IPR015915">
    <property type="entry name" value="Kelch-typ_b-propeller"/>
</dbReference>
<dbReference type="EMBL" id="JBHMEZ010000032">
    <property type="protein sequence ID" value="MFB9054950.1"/>
    <property type="molecule type" value="Genomic_DNA"/>
</dbReference>
<gene>
    <name evidence="3" type="ORF">ACFFVB_17840</name>
</gene>
<protein>
    <submittedName>
        <fullName evidence="3">Carboxypeptidase-like regulatory domain-containing protein</fullName>
    </submittedName>
</protein>
<dbReference type="PANTHER" id="PTHR46260:SF3">
    <property type="entry name" value="RING-TYPE DOMAIN-CONTAINING PROTEIN"/>
    <property type="match status" value="1"/>
</dbReference>
<dbReference type="InterPro" id="IPR051746">
    <property type="entry name" value="Kelch_domain_containing_8"/>
</dbReference>
<dbReference type="SUPFAM" id="SSF117281">
    <property type="entry name" value="Kelch motif"/>
    <property type="match status" value="1"/>
</dbReference>
<organism evidence="3 4">
    <name type="scientific">Formosa undariae</name>
    <dbReference type="NCBI Taxonomy" id="1325436"/>
    <lineage>
        <taxon>Bacteria</taxon>
        <taxon>Pseudomonadati</taxon>
        <taxon>Bacteroidota</taxon>
        <taxon>Flavobacteriia</taxon>
        <taxon>Flavobacteriales</taxon>
        <taxon>Flavobacteriaceae</taxon>
        <taxon>Formosa</taxon>
    </lineage>
</organism>
<comment type="caution">
    <text evidence="3">The sequence shown here is derived from an EMBL/GenBank/DDBJ whole genome shotgun (WGS) entry which is preliminary data.</text>
</comment>
<evidence type="ECO:0000313" key="4">
    <source>
        <dbReference type="Proteomes" id="UP001589605"/>
    </source>
</evidence>
<accession>A0ABV5F6B7</accession>
<dbReference type="Pfam" id="PF24681">
    <property type="entry name" value="Kelch_KLHDC2_KLHL20_DRC7"/>
    <property type="match status" value="1"/>
</dbReference>
<dbReference type="PANTHER" id="PTHR46260">
    <property type="entry name" value="RING-TYPE DOMAIN-CONTAINING PROTEIN"/>
    <property type="match status" value="1"/>
</dbReference>
<sequence>MRLAFLLFFSVFTITAQNIKGTVLDRDTNMPLEDVNIYSENTSKGTVTNDKGVFVLEITKELEADFISFSSVGYATKNYTIEEIKSLNYIVFLSKINEELNEVVLYSELELQEALPFKKIGSLKESVHHFGATLIGDKIYVIGGDKTIKDDVKKRALQQSESIAELFKNVSKPELIWKHYSDKLQVYDIEKDTVVVSDLNFRKRAYHNVVAVDNQLYVLGGKSLSKSQNTEYLENKIEVLDIETNVLELDDAYPHQAINFTSVAYQDNIIVMGGSNKQKANGDKIYSAKSYIYNITSGYWYALKDMTKPKEVRGVLVNNKIFLIGGFNGDVLKAIESYNLETATWKAEGDLFYGMENPSLTVYNDIIYIFNDGKLLTYNIEAKVLNEYDIRLKLKAASLFYANDKLYIVGGHTEVYYQTTPSSDIYSIDLREFPKTRILQSKTMN</sequence>
<dbReference type="Gene3D" id="2.120.10.80">
    <property type="entry name" value="Kelch-type beta propeller"/>
    <property type="match status" value="1"/>
</dbReference>
<dbReference type="InterPro" id="IPR008969">
    <property type="entry name" value="CarboxyPept-like_regulatory"/>
</dbReference>
<dbReference type="RefSeq" id="WP_382384588.1">
    <property type="nucleotide sequence ID" value="NZ_JBHMEZ010000032.1"/>
</dbReference>
<evidence type="ECO:0000256" key="1">
    <source>
        <dbReference type="ARBA" id="ARBA00022441"/>
    </source>
</evidence>
<dbReference type="SUPFAM" id="SSF49464">
    <property type="entry name" value="Carboxypeptidase regulatory domain-like"/>
    <property type="match status" value="1"/>
</dbReference>
<dbReference type="Gene3D" id="2.60.40.1120">
    <property type="entry name" value="Carboxypeptidase-like, regulatory domain"/>
    <property type="match status" value="1"/>
</dbReference>
<reference evidence="3 4" key="1">
    <citation type="submission" date="2024-09" db="EMBL/GenBank/DDBJ databases">
        <authorList>
            <person name="Sun Q."/>
            <person name="Mori K."/>
        </authorList>
    </citation>
    <scope>NUCLEOTIDE SEQUENCE [LARGE SCALE GENOMIC DNA]</scope>
    <source>
        <strain evidence="3 4">CECT 8286</strain>
    </source>
</reference>
<keyword evidence="2" id="KW-0677">Repeat</keyword>
<keyword evidence="1" id="KW-0880">Kelch repeat</keyword>
<proteinExistence type="predicted"/>
<keyword evidence="4" id="KW-1185">Reference proteome</keyword>
<dbReference type="InterPro" id="IPR006652">
    <property type="entry name" value="Kelch_1"/>
</dbReference>
<dbReference type="SMART" id="SM00612">
    <property type="entry name" value="Kelch"/>
    <property type="match status" value="2"/>
</dbReference>
<evidence type="ECO:0000256" key="2">
    <source>
        <dbReference type="ARBA" id="ARBA00022737"/>
    </source>
</evidence>
<dbReference type="Pfam" id="PF13715">
    <property type="entry name" value="CarbopepD_reg_2"/>
    <property type="match status" value="1"/>
</dbReference>